<dbReference type="InterPro" id="IPR002350">
    <property type="entry name" value="Kazal_dom"/>
</dbReference>
<comment type="subcellular location">
    <subcellularLocation>
        <location evidence="1">Secreted</location>
    </subcellularLocation>
</comment>
<dbReference type="Gene3D" id="3.30.60.30">
    <property type="match status" value="1"/>
</dbReference>
<dbReference type="Proteomes" id="UP000005204">
    <property type="component" value="Unassembled WGS sequence"/>
</dbReference>
<dbReference type="PROSITE" id="PS51465">
    <property type="entry name" value="KAZAL_2"/>
    <property type="match status" value="1"/>
</dbReference>
<protein>
    <submittedName>
        <fullName evidence="6">Protease inhibitor 1</fullName>
    </submittedName>
</protein>
<dbReference type="PANTHER" id="PTHR21179">
    <property type="entry name" value="SERINE-TYPE ENDOPEPTIDASE INHIBITOR"/>
    <property type="match status" value="1"/>
</dbReference>
<dbReference type="AlphaFoldDB" id="Q2F5I4"/>
<reference evidence="6" key="1">
    <citation type="submission" date="2005-11" db="EMBL/GenBank/DDBJ databases">
        <title>Blast silkworm EST database for functional genes.</title>
        <authorList>
            <person name="Niu B.L."/>
            <person name="Meng Z.Q."/>
            <person name="Weng H.B."/>
            <person name="Shen W.F."/>
            <person name="He L.H."/>
            <person name="Zheng K.F."/>
            <person name="Ye S.T."/>
            <person name="Lin T.B."/>
            <person name="Chen J.E."/>
        </authorList>
    </citation>
    <scope>NUCLEOTIDE SEQUENCE</scope>
</reference>
<feature type="domain" description="Kazal-like" evidence="5">
    <location>
        <begin position="88"/>
        <end position="141"/>
    </location>
</feature>
<evidence type="ECO:0000256" key="3">
    <source>
        <dbReference type="ARBA" id="ARBA00023157"/>
    </source>
</evidence>
<dbReference type="InterPro" id="IPR036058">
    <property type="entry name" value="Kazal_dom_sf"/>
</dbReference>
<evidence type="ECO:0000259" key="5">
    <source>
        <dbReference type="PROSITE" id="PS51465"/>
    </source>
</evidence>
<dbReference type="KEGG" id="bmor:692992"/>
<dbReference type="CDD" id="cd00104">
    <property type="entry name" value="KAZAL_FS"/>
    <property type="match status" value="1"/>
</dbReference>
<evidence type="ECO:0000313" key="7">
    <source>
        <dbReference type="EnsemblMetazoa" id="NP_001040294.1"/>
    </source>
</evidence>
<dbReference type="GO" id="GO:0004867">
    <property type="term" value="F:serine-type endopeptidase inhibitor activity"/>
    <property type="evidence" value="ECO:0007669"/>
    <property type="project" value="InterPro"/>
</dbReference>
<evidence type="ECO:0000256" key="1">
    <source>
        <dbReference type="ARBA" id="ARBA00004613"/>
    </source>
</evidence>
<keyword evidence="4" id="KW-0732">Signal</keyword>
<dbReference type="EMBL" id="DQ311439">
    <property type="protein sequence ID" value="ABD36383.1"/>
    <property type="molecule type" value="mRNA"/>
</dbReference>
<dbReference type="EnsemblMetazoa" id="NM_001046829.1">
    <property type="protein sequence ID" value="NP_001040294.1"/>
    <property type="gene ID" value="LOC692992"/>
</dbReference>
<reference evidence="7" key="3">
    <citation type="submission" date="2022-06" db="UniProtKB">
        <authorList>
            <consortium name="EnsemblMetazoa"/>
        </authorList>
    </citation>
    <scope>IDENTIFICATION</scope>
    <source>
        <strain evidence="7">p50T (Dazao)</strain>
    </source>
</reference>
<keyword evidence="2" id="KW-0964">Secreted</keyword>
<keyword evidence="3" id="KW-1015">Disulfide bond</keyword>
<evidence type="ECO:0000256" key="2">
    <source>
        <dbReference type="ARBA" id="ARBA00022525"/>
    </source>
</evidence>
<sequence>MDKLVVFFLFAIITNVLCMSVRNKRQSNDDDDVLDDRYGWELTTRPPRQFPGQGFFPGLFPGQGQFPGQQQRLTTTRAPNNLGTTTMSPAIQQCIRSCPVTAEYNPVCGTDNITYNNPGRLTCAQACGINVSVLRSLPCPTATQAPTS</sequence>
<dbReference type="SUPFAM" id="SSF100895">
    <property type="entry name" value="Kazal-type serine protease inhibitors"/>
    <property type="match status" value="1"/>
</dbReference>
<dbReference type="InterPro" id="IPR039932">
    <property type="entry name" value="Spink4-like"/>
</dbReference>
<feature type="chain" id="PRO_5004207627" evidence="4">
    <location>
        <begin position="19"/>
        <end position="148"/>
    </location>
</feature>
<evidence type="ECO:0000256" key="4">
    <source>
        <dbReference type="SAM" id="SignalP"/>
    </source>
</evidence>
<dbReference type="GO" id="GO:0005576">
    <property type="term" value="C:extracellular region"/>
    <property type="evidence" value="ECO:0007669"/>
    <property type="project" value="UniProtKB-SubCell"/>
</dbReference>
<dbReference type="SMART" id="SM00280">
    <property type="entry name" value="KAZAL"/>
    <property type="match status" value="1"/>
</dbReference>
<reference evidence="8" key="2">
    <citation type="journal article" date="2008" name="Insect Biochem. Mol. Biol.">
        <title>The genome of a lepidopteran model insect, the silkworm Bombyx mori.</title>
        <authorList>
            <consortium name="International Silkworm Genome Consortium"/>
        </authorList>
    </citation>
    <scope>NUCLEOTIDE SEQUENCE [LARGE SCALE GENOMIC DNA]</scope>
    <source>
        <strain evidence="8">p50T</strain>
    </source>
</reference>
<feature type="signal peptide" evidence="4">
    <location>
        <begin position="1"/>
        <end position="18"/>
    </location>
</feature>
<accession>Q2F5I4</accession>
<dbReference type="PANTHER" id="PTHR21179:SF0">
    <property type="entry name" value="SERINE PROTEASE INHIBITOR KAZAL-TYPE 4"/>
    <property type="match status" value="1"/>
</dbReference>
<proteinExistence type="evidence at transcript level"/>
<keyword evidence="8" id="KW-1185">Reference proteome</keyword>
<organism evidence="6">
    <name type="scientific">Bombyx mori</name>
    <name type="common">Silk moth</name>
    <dbReference type="NCBI Taxonomy" id="7091"/>
    <lineage>
        <taxon>Eukaryota</taxon>
        <taxon>Metazoa</taxon>
        <taxon>Ecdysozoa</taxon>
        <taxon>Arthropoda</taxon>
        <taxon>Hexapoda</taxon>
        <taxon>Insecta</taxon>
        <taxon>Pterygota</taxon>
        <taxon>Neoptera</taxon>
        <taxon>Endopterygota</taxon>
        <taxon>Lepidoptera</taxon>
        <taxon>Glossata</taxon>
        <taxon>Ditrysia</taxon>
        <taxon>Bombycoidea</taxon>
        <taxon>Bombycidae</taxon>
        <taxon>Bombycinae</taxon>
        <taxon>Bombyx</taxon>
    </lineage>
</organism>
<gene>
    <name evidence="7" type="primary">692992</name>
</gene>
<name>Q2F5I4_BOMMO</name>
<dbReference type="Pfam" id="PF00050">
    <property type="entry name" value="Kazal_1"/>
    <property type="match status" value="1"/>
</dbReference>
<evidence type="ECO:0000313" key="8">
    <source>
        <dbReference type="Proteomes" id="UP000005204"/>
    </source>
</evidence>
<dbReference type="OrthoDB" id="6513408at2759"/>
<evidence type="ECO:0000313" key="6">
    <source>
        <dbReference type="EMBL" id="ABD36383.1"/>
    </source>
</evidence>